<dbReference type="InterPro" id="IPR008538">
    <property type="entry name" value="Uma2"/>
</dbReference>
<accession>A0A450W524</accession>
<keyword evidence="2" id="KW-0378">Hydrolase</keyword>
<dbReference type="Pfam" id="PF05685">
    <property type="entry name" value="Uma2"/>
    <property type="match status" value="1"/>
</dbReference>
<evidence type="ECO:0000259" key="1">
    <source>
        <dbReference type="Pfam" id="PF05685"/>
    </source>
</evidence>
<name>A0A450W524_9GAMM</name>
<keyword evidence="2" id="KW-0540">Nuclease</keyword>
<protein>
    <submittedName>
        <fullName evidence="2">Restriction endonuclease</fullName>
    </submittedName>
</protein>
<feature type="domain" description="Putative restriction endonuclease" evidence="1">
    <location>
        <begin position="25"/>
        <end position="140"/>
    </location>
</feature>
<keyword evidence="2" id="KW-0255">Endonuclease</keyword>
<gene>
    <name evidence="2" type="ORF">BECKLPF1236B_GA0070989_103015</name>
</gene>
<dbReference type="GO" id="GO:0004519">
    <property type="term" value="F:endonuclease activity"/>
    <property type="evidence" value="ECO:0007669"/>
    <property type="project" value="UniProtKB-KW"/>
</dbReference>
<dbReference type="EMBL" id="CAADFK010000030">
    <property type="protein sequence ID" value="VFK12153.1"/>
    <property type="molecule type" value="Genomic_DNA"/>
</dbReference>
<dbReference type="AlphaFoldDB" id="A0A450W524"/>
<reference evidence="2" key="1">
    <citation type="submission" date="2019-02" db="EMBL/GenBank/DDBJ databases">
        <authorList>
            <person name="Gruber-Vodicka R. H."/>
            <person name="Seah K. B. B."/>
        </authorList>
    </citation>
    <scope>NUCLEOTIDE SEQUENCE</scope>
    <source>
        <strain evidence="2">BECK_S313</strain>
    </source>
</reference>
<dbReference type="InterPro" id="IPR012296">
    <property type="entry name" value="Nuclease_put_TT1808"/>
</dbReference>
<proteinExistence type="predicted"/>
<dbReference type="Gene3D" id="3.90.1570.10">
    <property type="entry name" value="tt1808, chain A"/>
    <property type="match status" value="1"/>
</dbReference>
<sequence length="161" mass="18414">MNWQEICDNPIFHDLPFKVETNQWGKIEMSPATNAHGIYQVAIIEWLIRLSRGGRPISECSVQTIKGVKVADVAWGTHEFFKRNRFRTPYLESPEIMIEILSPSNSRKEMKGKRKRYFAAGAKEVWLCGEDGEMAFFTAEGELAGSRIVEGFPERVEIDFA</sequence>
<dbReference type="SUPFAM" id="SSF52980">
    <property type="entry name" value="Restriction endonuclease-like"/>
    <property type="match status" value="1"/>
</dbReference>
<dbReference type="CDD" id="cd06260">
    <property type="entry name" value="DUF820-like"/>
    <property type="match status" value="1"/>
</dbReference>
<evidence type="ECO:0000313" key="2">
    <source>
        <dbReference type="EMBL" id="VFK12153.1"/>
    </source>
</evidence>
<organism evidence="2">
    <name type="scientific">Candidatus Kentrum sp. LPFa</name>
    <dbReference type="NCBI Taxonomy" id="2126335"/>
    <lineage>
        <taxon>Bacteria</taxon>
        <taxon>Pseudomonadati</taxon>
        <taxon>Pseudomonadota</taxon>
        <taxon>Gammaproteobacteria</taxon>
        <taxon>Candidatus Kentrum</taxon>
    </lineage>
</organism>
<dbReference type="InterPro" id="IPR011335">
    <property type="entry name" value="Restrct_endonuc-II-like"/>
</dbReference>